<reference evidence="1 2" key="1">
    <citation type="submission" date="2016-11" db="EMBL/GenBank/DDBJ databases">
        <title>Study of marine rhodopsin-containing bacteria.</title>
        <authorList>
            <person name="Yoshizawa S."/>
            <person name="Kumagai Y."/>
            <person name="Kogure K."/>
        </authorList>
    </citation>
    <scope>NUCLEOTIDE SEQUENCE [LARGE SCALE GENOMIC DNA]</scope>
    <source>
        <strain evidence="1 2">SG-29</strain>
    </source>
</reference>
<evidence type="ECO:0000313" key="1">
    <source>
        <dbReference type="EMBL" id="OZC03379.1"/>
    </source>
</evidence>
<proteinExistence type="predicted"/>
<dbReference type="RefSeq" id="WP_094548677.1">
    <property type="nucleotide sequence ID" value="NZ_MQWB01000001.1"/>
</dbReference>
<accession>A0A259U049</accession>
<dbReference type="EMBL" id="MQWB01000001">
    <property type="protein sequence ID" value="OZC03379.1"/>
    <property type="molecule type" value="Genomic_DNA"/>
</dbReference>
<keyword evidence="2" id="KW-1185">Reference proteome</keyword>
<gene>
    <name evidence="1" type="ORF">BSZ36_10540</name>
</gene>
<dbReference type="AlphaFoldDB" id="A0A259U049"/>
<dbReference type="InParanoid" id="A0A259U049"/>
<protein>
    <submittedName>
        <fullName evidence="1">Uncharacterized protein</fullName>
    </submittedName>
</protein>
<organism evidence="1 2">
    <name type="scientific">Rubricoccus marinus</name>
    <dbReference type="NCBI Taxonomy" id="716817"/>
    <lineage>
        <taxon>Bacteria</taxon>
        <taxon>Pseudomonadati</taxon>
        <taxon>Rhodothermota</taxon>
        <taxon>Rhodothermia</taxon>
        <taxon>Rhodothermales</taxon>
        <taxon>Rubricoccaceae</taxon>
        <taxon>Rubricoccus</taxon>
    </lineage>
</organism>
<comment type="caution">
    <text evidence="1">The sequence shown here is derived from an EMBL/GenBank/DDBJ whole genome shotgun (WGS) entry which is preliminary data.</text>
</comment>
<dbReference type="Proteomes" id="UP000216446">
    <property type="component" value="Unassembled WGS sequence"/>
</dbReference>
<name>A0A259U049_9BACT</name>
<evidence type="ECO:0000313" key="2">
    <source>
        <dbReference type="Proteomes" id="UP000216446"/>
    </source>
</evidence>
<sequence length="108" mass="11259">MSPEPRSSVVGFVAPVVAESRHHRIDLNEVVGLTEAGTLAGRFLVTVEGLSPGALDLRAGDLAVVDCTRTPEAHDLVVVERDGLLAMASGAGNEEVFGVVTHFLVGAR</sequence>